<accession>A0ABD7PAY9</accession>
<name>A0ABD7PAY9_KLEVA</name>
<protein>
    <submittedName>
        <fullName evidence="1">Morphogenetic protein</fullName>
    </submittedName>
</protein>
<comment type="caution">
    <text evidence="1">The sequence shown here is derived from an EMBL/GenBank/DDBJ whole genome shotgun (WGS) entry which is preliminary data.</text>
</comment>
<dbReference type="Proteomes" id="UP000258928">
    <property type="component" value="Unassembled WGS sequence"/>
</dbReference>
<dbReference type="AlphaFoldDB" id="A0ABD7PAY9"/>
<proteinExistence type="predicted"/>
<dbReference type="EMBL" id="UKAS01000017">
    <property type="protein sequence ID" value="SXF97314.1"/>
    <property type="molecule type" value="Genomic_DNA"/>
</dbReference>
<sequence length="261" mass="29968">MCISTSGERVPNVLPTSLVKGACMNCSTHKAIPLTFSSEEIVCLQNGHKTQFRRALKGRTAFLKSPTTSETSGHAIPVLKCPYGQPGDRIWIRETARVEWQQVQESPLRVQTGIRYRVNNEYRELTSDTHCSLFPTKRLTSQGVPAWATPVSMPRWASRFLLEVSDTRLEKLCDISETDAYCEGLLTEVWDQVVVARNYRTPDAFFQYWSEDMDHYVEMDELYRRSFQSFWDQIYGSGSWVSNPLVWVVTFKLLDFDKGGE</sequence>
<organism evidence="1 2">
    <name type="scientific">Klebsiella variicola</name>
    <dbReference type="NCBI Taxonomy" id="244366"/>
    <lineage>
        <taxon>Bacteria</taxon>
        <taxon>Pseudomonadati</taxon>
        <taxon>Pseudomonadota</taxon>
        <taxon>Gammaproteobacteria</taxon>
        <taxon>Enterobacterales</taxon>
        <taxon>Enterobacteriaceae</taxon>
        <taxon>Klebsiella/Raoultella group</taxon>
        <taxon>Klebsiella</taxon>
        <taxon>Klebsiella pneumoniae complex</taxon>
    </lineage>
</organism>
<evidence type="ECO:0000313" key="2">
    <source>
        <dbReference type="Proteomes" id="UP000258928"/>
    </source>
</evidence>
<gene>
    <name evidence="1" type="ORF">SAMEA3729809_04268</name>
</gene>
<evidence type="ECO:0000313" key="1">
    <source>
        <dbReference type="EMBL" id="SXF97314.1"/>
    </source>
</evidence>
<reference evidence="1 2" key="1">
    <citation type="submission" date="2018-08" db="EMBL/GenBank/DDBJ databases">
        <authorList>
            <consortium name="Pathogen Informatics"/>
        </authorList>
    </citation>
    <scope>NUCLEOTIDE SEQUENCE [LARGE SCALE GENOMIC DNA]</scope>
    <source>
        <strain evidence="1 2">EuSCAPE_TR218</strain>
    </source>
</reference>